<dbReference type="RefSeq" id="WP_087016921.1">
    <property type="nucleotide sequence ID" value="NZ_CP178353.1"/>
</dbReference>
<dbReference type="GO" id="GO:0003978">
    <property type="term" value="F:UDP-glucose 4-epimerase activity"/>
    <property type="evidence" value="ECO:0007669"/>
    <property type="project" value="UniProtKB-UniRule"/>
</dbReference>
<dbReference type="OrthoDB" id="9811743at2"/>
<dbReference type="SUPFAM" id="SSF51735">
    <property type="entry name" value="NAD(P)-binding Rossmann-fold domains"/>
    <property type="match status" value="1"/>
</dbReference>
<dbReference type="InterPro" id="IPR001509">
    <property type="entry name" value="Epimerase_deHydtase"/>
</dbReference>
<gene>
    <name evidence="12" type="ORF">CBW42_01185</name>
</gene>
<keyword evidence="10" id="KW-0119">Carbohydrate metabolism</keyword>
<dbReference type="NCBIfam" id="TIGR01179">
    <property type="entry name" value="galE"/>
    <property type="match status" value="1"/>
</dbReference>
<evidence type="ECO:0000256" key="6">
    <source>
        <dbReference type="ARBA" id="ARBA00018569"/>
    </source>
</evidence>
<dbReference type="GO" id="GO:0006012">
    <property type="term" value="P:galactose metabolic process"/>
    <property type="evidence" value="ECO:0007669"/>
    <property type="project" value="UniProtKB-UniPathway"/>
</dbReference>
<evidence type="ECO:0000256" key="1">
    <source>
        <dbReference type="ARBA" id="ARBA00000083"/>
    </source>
</evidence>
<comment type="pathway">
    <text evidence="3 10">Carbohydrate metabolism; galactose metabolism.</text>
</comment>
<evidence type="ECO:0000313" key="12">
    <source>
        <dbReference type="EMBL" id="OUM21863.1"/>
    </source>
</evidence>
<dbReference type="AlphaFoldDB" id="A0A252F7W9"/>
<evidence type="ECO:0000256" key="3">
    <source>
        <dbReference type="ARBA" id="ARBA00004947"/>
    </source>
</evidence>
<protein>
    <recommendedName>
        <fullName evidence="6 10">UDP-glucose 4-epimerase</fullName>
        <ecNumber evidence="5 10">5.1.3.2</ecNumber>
    </recommendedName>
</protein>
<dbReference type="PANTHER" id="PTHR43725:SF47">
    <property type="entry name" value="UDP-GLUCOSE 4-EPIMERASE"/>
    <property type="match status" value="1"/>
</dbReference>
<dbReference type="Gene3D" id="3.90.25.10">
    <property type="entry name" value="UDP-galactose 4-epimerase, domain 1"/>
    <property type="match status" value="1"/>
</dbReference>
<dbReference type="NCBIfam" id="NF007956">
    <property type="entry name" value="PRK10675.1"/>
    <property type="match status" value="1"/>
</dbReference>
<proteinExistence type="inferred from homology"/>
<evidence type="ECO:0000256" key="8">
    <source>
        <dbReference type="ARBA" id="ARBA00023144"/>
    </source>
</evidence>
<evidence type="ECO:0000259" key="11">
    <source>
        <dbReference type="Pfam" id="PF01370"/>
    </source>
</evidence>
<evidence type="ECO:0000256" key="9">
    <source>
        <dbReference type="ARBA" id="ARBA00023235"/>
    </source>
</evidence>
<keyword evidence="8" id="KW-0299">Galactose metabolism</keyword>
<organism evidence="12 13">
    <name type="scientific">Butyricicoccus porcorum</name>
    <dbReference type="NCBI Taxonomy" id="1945634"/>
    <lineage>
        <taxon>Bacteria</taxon>
        <taxon>Bacillati</taxon>
        <taxon>Bacillota</taxon>
        <taxon>Clostridia</taxon>
        <taxon>Eubacteriales</taxon>
        <taxon>Butyricicoccaceae</taxon>
        <taxon>Butyricicoccus</taxon>
    </lineage>
</organism>
<dbReference type="Pfam" id="PF01370">
    <property type="entry name" value="Epimerase"/>
    <property type="match status" value="1"/>
</dbReference>
<dbReference type="InterPro" id="IPR005886">
    <property type="entry name" value="UDP_G4E"/>
</dbReference>
<feature type="domain" description="NAD-dependent epimerase/dehydratase" evidence="11">
    <location>
        <begin position="4"/>
        <end position="262"/>
    </location>
</feature>
<evidence type="ECO:0000313" key="13">
    <source>
        <dbReference type="Proteomes" id="UP000194903"/>
    </source>
</evidence>
<evidence type="ECO:0000256" key="4">
    <source>
        <dbReference type="ARBA" id="ARBA00007637"/>
    </source>
</evidence>
<keyword evidence="13" id="KW-1185">Reference proteome</keyword>
<dbReference type="Proteomes" id="UP000194903">
    <property type="component" value="Unassembled WGS sequence"/>
</dbReference>
<reference evidence="12 13" key="1">
    <citation type="submission" date="2017-05" db="EMBL/GenBank/DDBJ databases">
        <title>Butyricicoccus porcorum sp. nov. a butyrate-producing bacterium from the swine intestinal tract.</title>
        <authorList>
            <person name="Trachsel J."/>
            <person name="Humphrey S."/>
            <person name="Allen H.K."/>
        </authorList>
    </citation>
    <scope>NUCLEOTIDE SEQUENCE [LARGE SCALE GENOMIC DNA]</scope>
    <source>
        <strain evidence="12">BB10</strain>
    </source>
</reference>
<comment type="catalytic activity">
    <reaction evidence="1 10">
        <text>UDP-alpha-D-glucose = UDP-alpha-D-galactose</text>
        <dbReference type="Rhea" id="RHEA:22168"/>
        <dbReference type="ChEBI" id="CHEBI:58885"/>
        <dbReference type="ChEBI" id="CHEBI:66914"/>
        <dbReference type="EC" id="5.1.3.2"/>
    </reaction>
</comment>
<comment type="subunit">
    <text evidence="10">Homodimer.</text>
</comment>
<dbReference type="UniPathway" id="UPA00214"/>
<keyword evidence="9 10" id="KW-0413">Isomerase</keyword>
<comment type="similarity">
    <text evidence="4 10">Belongs to the NAD(P)-dependent epimerase/dehydratase family.</text>
</comment>
<name>A0A252F7W9_9FIRM</name>
<comment type="cofactor">
    <cofactor evidence="2 10">
        <name>NAD(+)</name>
        <dbReference type="ChEBI" id="CHEBI:57540"/>
    </cofactor>
</comment>
<comment type="caution">
    <text evidence="12">The sequence shown here is derived from an EMBL/GenBank/DDBJ whole genome shotgun (WGS) entry which is preliminary data.</text>
</comment>
<evidence type="ECO:0000256" key="10">
    <source>
        <dbReference type="RuleBase" id="RU366046"/>
    </source>
</evidence>
<dbReference type="EC" id="5.1.3.2" evidence="5 10"/>
<evidence type="ECO:0000256" key="5">
    <source>
        <dbReference type="ARBA" id="ARBA00013189"/>
    </source>
</evidence>
<sequence>MKTILVTGGTGYIGSHVCVQLLEAGYQVVIADNLINSKRDVVDRIARITGKTPAFYQTDLLDLDGMRAIFRAHHIDGVIHFAGLKAVGESVAQPLRYYSNNLTGTLNLLTAMQEAGCPVIVFSSSATVYGENNPVPFDESMPTSATNPYGYTKVAQERILSDIAAAQPDMSVLLLRYFNPVGAHPSGLIGENPNGIPNNLMPFVAKVATGELPRINVFGDDYDTPDGTGVRDYIHVCDLAHGHVLALEYAFGRTGTDIINLGTGHGSSVLELIHAFSEACGQELPYVITPRRPGDIAECWADTKKAKEVLGFTAKATLADMCRDSWNFICHQREEAE</sequence>
<keyword evidence="7 10" id="KW-0520">NAD</keyword>
<accession>A0A252F7W9</accession>
<dbReference type="EMBL" id="NHOC01000001">
    <property type="protein sequence ID" value="OUM21863.1"/>
    <property type="molecule type" value="Genomic_DNA"/>
</dbReference>
<dbReference type="PANTHER" id="PTHR43725">
    <property type="entry name" value="UDP-GLUCOSE 4-EPIMERASE"/>
    <property type="match status" value="1"/>
</dbReference>
<dbReference type="CDD" id="cd05247">
    <property type="entry name" value="UDP_G4E_1_SDR_e"/>
    <property type="match status" value="1"/>
</dbReference>
<dbReference type="InterPro" id="IPR036291">
    <property type="entry name" value="NAD(P)-bd_dom_sf"/>
</dbReference>
<evidence type="ECO:0000256" key="2">
    <source>
        <dbReference type="ARBA" id="ARBA00001911"/>
    </source>
</evidence>
<dbReference type="GO" id="GO:0005829">
    <property type="term" value="C:cytosol"/>
    <property type="evidence" value="ECO:0007669"/>
    <property type="project" value="TreeGrafter"/>
</dbReference>
<evidence type="ECO:0000256" key="7">
    <source>
        <dbReference type="ARBA" id="ARBA00023027"/>
    </source>
</evidence>
<dbReference type="Gene3D" id="3.40.50.720">
    <property type="entry name" value="NAD(P)-binding Rossmann-like Domain"/>
    <property type="match status" value="1"/>
</dbReference>